<dbReference type="PANTHER" id="PTHR33452">
    <property type="entry name" value="OXIDOREDUCTASE CATD-RELATED"/>
    <property type="match status" value="1"/>
</dbReference>
<keyword evidence="5 7" id="KW-1133">Transmembrane helix</keyword>
<dbReference type="InterPro" id="IPR032808">
    <property type="entry name" value="DoxX"/>
</dbReference>
<feature type="transmembrane region" description="Helical" evidence="7">
    <location>
        <begin position="99"/>
        <end position="121"/>
    </location>
</feature>
<evidence type="ECO:0000256" key="3">
    <source>
        <dbReference type="ARBA" id="ARBA00022475"/>
    </source>
</evidence>
<dbReference type="InterPro" id="IPR051907">
    <property type="entry name" value="DoxX-like_oxidoreductase"/>
</dbReference>
<evidence type="ECO:0000256" key="2">
    <source>
        <dbReference type="ARBA" id="ARBA00006679"/>
    </source>
</evidence>
<name>A0A238ZWE3_9PSED</name>
<proteinExistence type="inferred from homology"/>
<comment type="subcellular location">
    <subcellularLocation>
        <location evidence="1">Cell membrane</location>
        <topology evidence="1">Multi-pass membrane protein</topology>
    </subcellularLocation>
</comment>
<keyword evidence="4 7" id="KW-0812">Transmembrane</keyword>
<evidence type="ECO:0000256" key="6">
    <source>
        <dbReference type="ARBA" id="ARBA00023136"/>
    </source>
</evidence>
<evidence type="ECO:0000313" key="9">
    <source>
        <dbReference type="Proteomes" id="UP000242915"/>
    </source>
</evidence>
<feature type="transmembrane region" description="Helical" evidence="7">
    <location>
        <begin position="74"/>
        <end position="93"/>
    </location>
</feature>
<dbReference type="EMBL" id="FZOG01000001">
    <property type="protein sequence ID" value="SNR87737.1"/>
    <property type="molecule type" value="Genomic_DNA"/>
</dbReference>
<evidence type="ECO:0000256" key="5">
    <source>
        <dbReference type="ARBA" id="ARBA00022989"/>
    </source>
</evidence>
<accession>A0A238ZWE3</accession>
<evidence type="ECO:0000313" key="8">
    <source>
        <dbReference type="EMBL" id="SNR87737.1"/>
    </source>
</evidence>
<dbReference type="AlphaFoldDB" id="A0A238ZWE3"/>
<feature type="transmembrane region" description="Helical" evidence="7">
    <location>
        <begin position="49"/>
        <end position="67"/>
    </location>
</feature>
<reference evidence="9" key="1">
    <citation type="submission" date="2017-06" db="EMBL/GenBank/DDBJ databases">
        <authorList>
            <person name="Varghese N."/>
            <person name="Submissions S."/>
        </authorList>
    </citation>
    <scope>NUCLEOTIDE SEQUENCE [LARGE SCALE GENOMIC DNA]</scope>
    <source>
        <strain evidence="9">CIP 108523</strain>
    </source>
</reference>
<protein>
    <submittedName>
        <fullName evidence="8">Putative oxidoreductase</fullName>
    </submittedName>
</protein>
<organism evidence="8 9">
    <name type="scientific">Pseudomonas segetis</name>
    <dbReference type="NCBI Taxonomy" id="298908"/>
    <lineage>
        <taxon>Bacteria</taxon>
        <taxon>Pseudomonadati</taxon>
        <taxon>Pseudomonadota</taxon>
        <taxon>Gammaproteobacteria</taxon>
        <taxon>Pseudomonadales</taxon>
        <taxon>Pseudomonadaceae</taxon>
        <taxon>Pseudomonas</taxon>
    </lineage>
</organism>
<dbReference type="GO" id="GO:0005886">
    <property type="term" value="C:plasma membrane"/>
    <property type="evidence" value="ECO:0007669"/>
    <property type="project" value="UniProtKB-SubCell"/>
</dbReference>
<keyword evidence="6 7" id="KW-0472">Membrane</keyword>
<comment type="similarity">
    <text evidence="2">Belongs to the DoxX family.</text>
</comment>
<dbReference type="PANTHER" id="PTHR33452:SF1">
    <property type="entry name" value="INNER MEMBRANE PROTEIN YPHA-RELATED"/>
    <property type="match status" value="1"/>
</dbReference>
<keyword evidence="3" id="KW-1003">Cell membrane</keyword>
<sequence>MRNAVDWALLFLRVSASLLLLQVHGLPKLLHFSQQAQVIEDPFGLGGALTVSLAIFAEVLCPLLVILGIFTRLACLPVVFLLLVSLLLVHPQWNLEDGQFAWLLLIIFTALAIAGGGQFAVGRRSFIWQGRLQWAH</sequence>
<keyword evidence="9" id="KW-1185">Reference proteome</keyword>
<dbReference type="Pfam" id="PF07681">
    <property type="entry name" value="DoxX"/>
    <property type="match status" value="1"/>
</dbReference>
<dbReference type="Proteomes" id="UP000242915">
    <property type="component" value="Unassembled WGS sequence"/>
</dbReference>
<evidence type="ECO:0000256" key="7">
    <source>
        <dbReference type="SAM" id="Phobius"/>
    </source>
</evidence>
<gene>
    <name evidence="8" type="ORF">SAMN05216255_0750</name>
</gene>
<evidence type="ECO:0000256" key="1">
    <source>
        <dbReference type="ARBA" id="ARBA00004651"/>
    </source>
</evidence>
<dbReference type="RefSeq" id="WP_010485197.1">
    <property type="nucleotide sequence ID" value="NZ_FZOG01000001.1"/>
</dbReference>
<evidence type="ECO:0000256" key="4">
    <source>
        <dbReference type="ARBA" id="ARBA00022692"/>
    </source>
</evidence>